<dbReference type="Proteomes" id="UP001352852">
    <property type="component" value="Unassembled WGS sequence"/>
</dbReference>
<organism evidence="2 3">
    <name type="scientific">Characodon lateralis</name>
    <dbReference type="NCBI Taxonomy" id="208331"/>
    <lineage>
        <taxon>Eukaryota</taxon>
        <taxon>Metazoa</taxon>
        <taxon>Chordata</taxon>
        <taxon>Craniata</taxon>
        <taxon>Vertebrata</taxon>
        <taxon>Euteleostomi</taxon>
        <taxon>Actinopterygii</taxon>
        <taxon>Neopterygii</taxon>
        <taxon>Teleostei</taxon>
        <taxon>Neoteleostei</taxon>
        <taxon>Acanthomorphata</taxon>
        <taxon>Ovalentaria</taxon>
        <taxon>Atherinomorphae</taxon>
        <taxon>Cyprinodontiformes</taxon>
        <taxon>Goodeidae</taxon>
        <taxon>Characodon</taxon>
    </lineage>
</organism>
<name>A0ABU7E598_9TELE</name>
<feature type="transmembrane region" description="Helical" evidence="1">
    <location>
        <begin position="12"/>
        <end position="40"/>
    </location>
</feature>
<sequence>MLLVKKGNILVIILTLFITSPGIILSYQFFCYYFVALVTITGRKKMGRERRGGRCAAPFPLSQFGPTRFHLARVVSTSISPPDMTGTVPSGERPTGVEPRHLTRTIRKGTNDRNSFLAYVMYLLYNIVLDPTTIYQIPLLLHSIVYCSISHCLTFFCITPYHVLLSYCILSFSGLLYCIIRVDEILEVPLSPLNNVPSQGQQLSTPTVKSVGEALLHSLGICLNRFEANW</sequence>
<keyword evidence="3" id="KW-1185">Reference proteome</keyword>
<protein>
    <submittedName>
        <fullName evidence="2">Uncharacterized protein</fullName>
    </submittedName>
</protein>
<dbReference type="EMBL" id="JAHUTJ010044266">
    <property type="protein sequence ID" value="MED6281926.1"/>
    <property type="molecule type" value="Genomic_DNA"/>
</dbReference>
<comment type="caution">
    <text evidence="2">The sequence shown here is derived from an EMBL/GenBank/DDBJ whole genome shotgun (WGS) entry which is preliminary data.</text>
</comment>
<proteinExistence type="predicted"/>
<evidence type="ECO:0000256" key="1">
    <source>
        <dbReference type="SAM" id="Phobius"/>
    </source>
</evidence>
<accession>A0ABU7E598</accession>
<evidence type="ECO:0000313" key="3">
    <source>
        <dbReference type="Proteomes" id="UP001352852"/>
    </source>
</evidence>
<keyword evidence="1" id="KW-1133">Transmembrane helix</keyword>
<reference evidence="2 3" key="1">
    <citation type="submission" date="2021-06" db="EMBL/GenBank/DDBJ databases">
        <authorList>
            <person name="Palmer J.M."/>
        </authorList>
    </citation>
    <scope>NUCLEOTIDE SEQUENCE [LARGE SCALE GENOMIC DNA]</scope>
    <source>
        <strain evidence="2 3">CL_MEX2019</strain>
        <tissue evidence="2">Muscle</tissue>
    </source>
</reference>
<evidence type="ECO:0000313" key="2">
    <source>
        <dbReference type="EMBL" id="MED6281926.1"/>
    </source>
</evidence>
<feature type="transmembrane region" description="Helical" evidence="1">
    <location>
        <begin position="116"/>
        <end position="137"/>
    </location>
</feature>
<gene>
    <name evidence="2" type="ORF">CHARACLAT_026780</name>
</gene>
<keyword evidence="1" id="KW-0472">Membrane</keyword>
<keyword evidence="1" id="KW-0812">Transmembrane</keyword>